<sequence>MITTRRENFNTQKKSSNTLNVPTIFESIPRCLGMPFQIDNSTQVTPVNNQSTSTRNNGSIFSSFAIDKLSGSICTAVLFMLGWKLLCSKRRRGPESRAKTGNEIENGARVEIQIGTEGGIDIDIVSNIFPYKNEGTHSTFTGAKPQAEI</sequence>
<organism evidence="1 2">
    <name type="scientific">Eumeta variegata</name>
    <name type="common">Bagworm moth</name>
    <name type="synonym">Eumeta japonica</name>
    <dbReference type="NCBI Taxonomy" id="151549"/>
    <lineage>
        <taxon>Eukaryota</taxon>
        <taxon>Metazoa</taxon>
        <taxon>Ecdysozoa</taxon>
        <taxon>Arthropoda</taxon>
        <taxon>Hexapoda</taxon>
        <taxon>Insecta</taxon>
        <taxon>Pterygota</taxon>
        <taxon>Neoptera</taxon>
        <taxon>Endopterygota</taxon>
        <taxon>Lepidoptera</taxon>
        <taxon>Glossata</taxon>
        <taxon>Ditrysia</taxon>
        <taxon>Tineoidea</taxon>
        <taxon>Psychidae</taxon>
        <taxon>Oiketicinae</taxon>
        <taxon>Eumeta</taxon>
    </lineage>
</organism>
<accession>A0A4C1W3Z2</accession>
<dbReference type="AlphaFoldDB" id="A0A4C1W3Z2"/>
<keyword evidence="2" id="KW-1185">Reference proteome</keyword>
<dbReference type="EMBL" id="BGZK01000459">
    <property type="protein sequence ID" value="GBP44825.1"/>
    <property type="molecule type" value="Genomic_DNA"/>
</dbReference>
<proteinExistence type="predicted"/>
<evidence type="ECO:0000313" key="1">
    <source>
        <dbReference type="EMBL" id="GBP44825.1"/>
    </source>
</evidence>
<name>A0A4C1W3Z2_EUMVA</name>
<dbReference type="OrthoDB" id="7483351at2759"/>
<dbReference type="Proteomes" id="UP000299102">
    <property type="component" value="Unassembled WGS sequence"/>
</dbReference>
<gene>
    <name evidence="1" type="ORF">EVAR_75693_1</name>
</gene>
<protein>
    <submittedName>
        <fullName evidence="1">Uncharacterized protein</fullName>
    </submittedName>
</protein>
<comment type="caution">
    <text evidence="1">The sequence shown here is derived from an EMBL/GenBank/DDBJ whole genome shotgun (WGS) entry which is preliminary data.</text>
</comment>
<reference evidence="1 2" key="1">
    <citation type="journal article" date="2019" name="Commun. Biol.">
        <title>The bagworm genome reveals a unique fibroin gene that provides high tensile strength.</title>
        <authorList>
            <person name="Kono N."/>
            <person name="Nakamura H."/>
            <person name="Ohtoshi R."/>
            <person name="Tomita M."/>
            <person name="Numata K."/>
            <person name="Arakawa K."/>
        </authorList>
    </citation>
    <scope>NUCLEOTIDE SEQUENCE [LARGE SCALE GENOMIC DNA]</scope>
</reference>
<evidence type="ECO:0000313" key="2">
    <source>
        <dbReference type="Proteomes" id="UP000299102"/>
    </source>
</evidence>